<evidence type="ECO:0000313" key="3">
    <source>
        <dbReference type="Proteomes" id="UP000018320"/>
    </source>
</evidence>
<feature type="repeat" description="ANK" evidence="1">
    <location>
        <begin position="82"/>
        <end position="114"/>
    </location>
</feature>
<dbReference type="VEuPathDB" id="GiardiaDB:DHA2_152741"/>
<organism evidence="2 3">
    <name type="scientific">Giardia intestinalis</name>
    <name type="common">Giardia lamblia</name>
    <dbReference type="NCBI Taxonomy" id="5741"/>
    <lineage>
        <taxon>Eukaryota</taxon>
        <taxon>Metamonada</taxon>
        <taxon>Diplomonadida</taxon>
        <taxon>Hexamitidae</taxon>
        <taxon>Giardiinae</taxon>
        <taxon>Giardia</taxon>
    </lineage>
</organism>
<proteinExistence type="predicted"/>
<dbReference type="Proteomes" id="UP000018320">
    <property type="component" value="Unassembled WGS sequence"/>
</dbReference>
<dbReference type="SUPFAM" id="SSF48403">
    <property type="entry name" value="Ankyrin repeat"/>
    <property type="match status" value="1"/>
</dbReference>
<dbReference type="AlphaFoldDB" id="V6TFK9"/>
<protein>
    <submittedName>
        <fullName evidence="2">Ankyrin repeat protein</fullName>
    </submittedName>
</protein>
<dbReference type="PANTHER" id="PTHR24120:SF4">
    <property type="entry name" value="GH07239P"/>
    <property type="match status" value="1"/>
</dbReference>
<dbReference type="VEuPathDB" id="GiardiaDB:QR46_0602"/>
<dbReference type="InterPro" id="IPR036770">
    <property type="entry name" value="Ankyrin_rpt-contain_sf"/>
</dbReference>
<name>V6TFK9_GIAIN</name>
<reference evidence="3" key="1">
    <citation type="submission" date="2012-02" db="EMBL/GenBank/DDBJ databases">
        <title>Genome sequencing of Giardia lamblia Genotypes A2 and B isolates (DH and GS) and comparative analysis with the genomes of Genotypes A1 and E (WB and Pig).</title>
        <authorList>
            <person name="Adam R."/>
            <person name="Dahlstrom E."/>
            <person name="Martens C."/>
            <person name="Bruno D."/>
            <person name="Barbian K."/>
            <person name="Porcella S.F."/>
            <person name="Nash T."/>
        </authorList>
    </citation>
    <scope>NUCLEOTIDE SEQUENCE</scope>
    <source>
        <strain evidence="3">DH</strain>
    </source>
</reference>
<dbReference type="PANTHER" id="PTHR24120">
    <property type="entry name" value="GH07239P"/>
    <property type="match status" value="1"/>
</dbReference>
<gene>
    <name evidence="2" type="ORF">DHA2_152741</name>
</gene>
<comment type="caution">
    <text evidence="2">The sequence shown here is derived from an EMBL/GenBank/DDBJ whole genome shotgun (WGS) entry which is preliminary data.</text>
</comment>
<dbReference type="VEuPathDB" id="GiardiaDB:GL50581_3555"/>
<evidence type="ECO:0000313" key="2">
    <source>
        <dbReference type="EMBL" id="ESU37464.1"/>
    </source>
</evidence>
<dbReference type="EMBL" id="AHGT01000026">
    <property type="protein sequence ID" value="ESU37464.1"/>
    <property type="molecule type" value="Genomic_DNA"/>
</dbReference>
<dbReference type="InterPro" id="IPR002110">
    <property type="entry name" value="Ankyrin_rpt"/>
</dbReference>
<dbReference type="SMART" id="SM00248">
    <property type="entry name" value="ANK"/>
    <property type="match status" value="4"/>
</dbReference>
<dbReference type="VEuPathDB" id="GiardiaDB:GL50803_006035"/>
<evidence type="ECO:0000256" key="1">
    <source>
        <dbReference type="PROSITE-ProRule" id="PRU00023"/>
    </source>
</evidence>
<dbReference type="Pfam" id="PF12796">
    <property type="entry name" value="Ank_2"/>
    <property type="match status" value="1"/>
</dbReference>
<keyword evidence="1" id="KW-0040">ANK repeat</keyword>
<dbReference type="Pfam" id="PF00023">
    <property type="entry name" value="Ank"/>
    <property type="match status" value="1"/>
</dbReference>
<dbReference type="Gene3D" id="1.25.40.20">
    <property type="entry name" value="Ankyrin repeat-containing domain"/>
    <property type="match status" value="2"/>
</dbReference>
<sequence>MTFDDLCKYIKNLMSEVNASSEPLNILSAEPSLKHSSVPRPIDSLTSLGPVSSPTELMKAVLANDLNRANSYFHEAGCFMTNGETALMMAAKRHQLPLVSLLLPQEKNMQDKDGYTALMYAACYNYTEVACLLKCELGKQTSSGWTALMLAVFHNSLGCIPLLLSEMPLRNRMGYTARDLAIKGGRTEALQAMTTPSTLPRAPT</sequence>
<dbReference type="PROSITE" id="PS50088">
    <property type="entry name" value="ANK_REPEAT"/>
    <property type="match status" value="1"/>
</dbReference>
<reference evidence="2 3" key="2">
    <citation type="journal article" date="2013" name="Genome Biol. Evol.">
        <title>Genome sequencing of Giardia lamblia genotypes A2 and B isolates (DH and GS) and comparative analysis with the genomes of genotypes A1 and E (WB and Pig).</title>
        <authorList>
            <person name="Adam R.D."/>
            <person name="Dahlstrom E.W."/>
            <person name="Martens C.A."/>
            <person name="Bruno D.P."/>
            <person name="Barbian K.D."/>
            <person name="Ricklefs S.M."/>
            <person name="Hernandez M.M."/>
            <person name="Narla N.P."/>
            <person name="Patel R.B."/>
            <person name="Porcella S.F."/>
            <person name="Nash T.E."/>
        </authorList>
    </citation>
    <scope>NUCLEOTIDE SEQUENCE [LARGE SCALE GENOMIC DNA]</scope>
    <source>
        <strain evidence="2 3">DH</strain>
    </source>
</reference>
<accession>V6TFK9</accession>